<accession>A0ABM3I810</accession>
<keyword evidence="8" id="KW-1185">Reference proteome</keyword>
<dbReference type="Proteomes" id="UP001652623">
    <property type="component" value="Chromosome 9"/>
</dbReference>
<evidence type="ECO:0000256" key="7">
    <source>
        <dbReference type="ARBA" id="ARBA00023180"/>
    </source>
</evidence>
<organism evidence="8 9">
    <name type="scientific">Ziziphus jujuba</name>
    <name type="common">Chinese jujube</name>
    <name type="synonym">Ziziphus sativa</name>
    <dbReference type="NCBI Taxonomy" id="326968"/>
    <lineage>
        <taxon>Eukaryota</taxon>
        <taxon>Viridiplantae</taxon>
        <taxon>Streptophyta</taxon>
        <taxon>Embryophyta</taxon>
        <taxon>Tracheophyta</taxon>
        <taxon>Spermatophyta</taxon>
        <taxon>Magnoliopsida</taxon>
        <taxon>eudicotyledons</taxon>
        <taxon>Gunneridae</taxon>
        <taxon>Pentapetalae</taxon>
        <taxon>rosids</taxon>
        <taxon>fabids</taxon>
        <taxon>Rosales</taxon>
        <taxon>Rhamnaceae</taxon>
        <taxon>Paliureae</taxon>
        <taxon>Ziziphus</taxon>
    </lineage>
</organism>
<dbReference type="PANTHER" id="PTHR48063">
    <property type="entry name" value="LRR RECEPTOR-LIKE KINASE"/>
    <property type="match status" value="1"/>
</dbReference>
<keyword evidence="2" id="KW-0812">Transmembrane</keyword>
<keyword evidence="6" id="KW-0675">Receptor</keyword>
<dbReference type="Gene3D" id="3.80.10.10">
    <property type="entry name" value="Ribonuclease Inhibitor"/>
    <property type="match status" value="1"/>
</dbReference>
<dbReference type="InterPro" id="IPR046956">
    <property type="entry name" value="RLP23-like"/>
</dbReference>
<keyword evidence="3" id="KW-0732">Signal</keyword>
<keyword evidence="5" id="KW-0472">Membrane</keyword>
<protein>
    <submittedName>
        <fullName evidence="9">Receptor-like protein 1</fullName>
    </submittedName>
</protein>
<evidence type="ECO:0000256" key="6">
    <source>
        <dbReference type="ARBA" id="ARBA00023170"/>
    </source>
</evidence>
<dbReference type="PANTHER" id="PTHR48063:SF81">
    <property type="entry name" value="LEUCINE-RICH REPEAT-CONTAINING N-TERMINAL PLANT-TYPE DOMAIN-CONTAINING PROTEIN"/>
    <property type="match status" value="1"/>
</dbReference>
<evidence type="ECO:0000256" key="5">
    <source>
        <dbReference type="ARBA" id="ARBA00023136"/>
    </source>
</evidence>
<name>A0ABM3I810_ZIZJJ</name>
<evidence type="ECO:0000256" key="1">
    <source>
        <dbReference type="ARBA" id="ARBA00004479"/>
    </source>
</evidence>
<evidence type="ECO:0000256" key="4">
    <source>
        <dbReference type="ARBA" id="ARBA00022989"/>
    </source>
</evidence>
<dbReference type="RefSeq" id="XP_048322782.1">
    <property type="nucleotide sequence ID" value="XM_048466825.2"/>
</dbReference>
<dbReference type="SUPFAM" id="SSF52058">
    <property type="entry name" value="L domain-like"/>
    <property type="match status" value="1"/>
</dbReference>
<dbReference type="InterPro" id="IPR001611">
    <property type="entry name" value="Leu-rich_rpt"/>
</dbReference>
<dbReference type="Pfam" id="PF00560">
    <property type="entry name" value="LRR_1"/>
    <property type="match status" value="2"/>
</dbReference>
<dbReference type="GeneID" id="107434040"/>
<gene>
    <name evidence="9" type="primary">LOC107434040</name>
</gene>
<evidence type="ECO:0000313" key="8">
    <source>
        <dbReference type="Proteomes" id="UP001652623"/>
    </source>
</evidence>
<keyword evidence="4" id="KW-1133">Transmembrane helix</keyword>
<evidence type="ECO:0000256" key="3">
    <source>
        <dbReference type="ARBA" id="ARBA00022729"/>
    </source>
</evidence>
<sequence>MVVKKGKKLEYKYSILSFINSIDLSNNKLSVEIPVELTKLQKLQSLNLSTNHLIGKIPTTMGYLTMSETLDLYGKKFFGEIPVSMVSLTFLNHLNFSFNSLFGKIPTANQFQTLDDPSIYQGNVGLYGKPLQSGCPDSSQYATRGEKEEKHGDAYEMIGFFISMSLGFAVGCFR</sequence>
<dbReference type="PRINTS" id="PR00019">
    <property type="entry name" value="LEURICHRPT"/>
</dbReference>
<reference evidence="9" key="1">
    <citation type="submission" date="2025-08" db="UniProtKB">
        <authorList>
            <consortium name="RefSeq"/>
        </authorList>
    </citation>
    <scope>IDENTIFICATION</scope>
    <source>
        <tissue evidence="9">Seedling</tissue>
    </source>
</reference>
<evidence type="ECO:0000313" key="9">
    <source>
        <dbReference type="RefSeq" id="XP_048322782.1"/>
    </source>
</evidence>
<dbReference type="InterPro" id="IPR032675">
    <property type="entry name" value="LRR_dom_sf"/>
</dbReference>
<evidence type="ECO:0000256" key="2">
    <source>
        <dbReference type="ARBA" id="ARBA00022692"/>
    </source>
</evidence>
<comment type="subcellular location">
    <subcellularLocation>
        <location evidence="1">Membrane</location>
        <topology evidence="1">Single-pass type I membrane protein</topology>
    </subcellularLocation>
</comment>
<proteinExistence type="predicted"/>
<keyword evidence="7" id="KW-0325">Glycoprotein</keyword>